<organism evidence="2 3">
    <name type="scientific">Candidatus Carbonibacillus altaicus</name>
    <dbReference type="NCBI Taxonomy" id="2163959"/>
    <lineage>
        <taxon>Bacteria</taxon>
        <taxon>Bacillati</taxon>
        <taxon>Bacillota</taxon>
        <taxon>Bacilli</taxon>
        <taxon>Bacillales</taxon>
        <taxon>Candidatus Carbonibacillus</taxon>
    </lineage>
</organism>
<sequence length="150" mass="16187">MAALAAQKQLLQSAPKDREAYQKLGRLLKETGAEDSIRVYVNGKPLTFEVTPKIENGRTLAPIRAIAEALGLTVDWNEKTREVTLSNGDKTATLQIGEPKANVDGQTVTLDVPPTVEQGRTLVPLRFVSEALGADVQWVPEGQVVAVTTP</sequence>
<dbReference type="Gene3D" id="3.30.457.10">
    <property type="entry name" value="Copper amine oxidase-like, N-terminal domain"/>
    <property type="match status" value="1"/>
</dbReference>
<name>A0A2R6XZ03_9BACL</name>
<dbReference type="InterPro" id="IPR036582">
    <property type="entry name" value="Mao_N_sf"/>
</dbReference>
<proteinExistence type="predicted"/>
<comment type="caution">
    <text evidence="2">The sequence shown here is derived from an EMBL/GenBank/DDBJ whole genome shotgun (WGS) entry which is preliminary data.</text>
</comment>
<dbReference type="Pfam" id="PF07833">
    <property type="entry name" value="Cu_amine_oxidN1"/>
    <property type="match status" value="1"/>
</dbReference>
<dbReference type="AlphaFoldDB" id="A0A2R6XZ03"/>
<evidence type="ECO:0000259" key="1">
    <source>
        <dbReference type="Pfam" id="PF07833"/>
    </source>
</evidence>
<dbReference type="EMBL" id="PEBX01000086">
    <property type="protein sequence ID" value="PTQ55658.1"/>
    <property type="molecule type" value="Genomic_DNA"/>
</dbReference>
<protein>
    <submittedName>
        <fullName evidence="2">Copper amine oxidase domain protein</fullName>
    </submittedName>
</protein>
<gene>
    <name evidence="2" type="ORF">BSOLF_1747</name>
</gene>
<evidence type="ECO:0000313" key="2">
    <source>
        <dbReference type="EMBL" id="PTQ55658.1"/>
    </source>
</evidence>
<dbReference type="SUPFAM" id="SSF55383">
    <property type="entry name" value="Copper amine oxidase, domain N"/>
    <property type="match status" value="1"/>
</dbReference>
<evidence type="ECO:0000313" key="3">
    <source>
        <dbReference type="Proteomes" id="UP000244338"/>
    </source>
</evidence>
<accession>A0A2R6XZ03</accession>
<reference evidence="3" key="1">
    <citation type="journal article" date="2018" name="Sci. Rep.">
        <title>Lignite coal burning seam in the remote Altai Mountains harbors a hydrogen-driven thermophilic microbial community.</title>
        <authorList>
            <person name="Kadnikov V.V."/>
            <person name="Mardanov A.V."/>
            <person name="Ivasenko D.A."/>
            <person name="Antsiferov D.V."/>
            <person name="Beletsky A.V."/>
            <person name="Karnachuk O.V."/>
            <person name="Ravin N.V."/>
        </authorList>
    </citation>
    <scope>NUCLEOTIDE SEQUENCE [LARGE SCALE GENOMIC DNA]</scope>
</reference>
<feature type="domain" description="Copper amine oxidase-like N-terminal" evidence="1">
    <location>
        <begin position="40"/>
        <end position="146"/>
    </location>
</feature>
<dbReference type="Proteomes" id="UP000244338">
    <property type="component" value="Unassembled WGS sequence"/>
</dbReference>
<dbReference type="InterPro" id="IPR012854">
    <property type="entry name" value="Cu_amine_oxidase-like_N"/>
</dbReference>